<evidence type="ECO:0000256" key="3">
    <source>
        <dbReference type="ARBA" id="ARBA00022787"/>
    </source>
</evidence>
<evidence type="ECO:0000256" key="6">
    <source>
        <dbReference type="RuleBase" id="RU003651"/>
    </source>
</evidence>
<keyword evidence="3" id="KW-0472">Membrane</keyword>
<keyword evidence="4 6" id="KW-0067">ATP-binding</keyword>
<dbReference type="Proteomes" id="UP000076842">
    <property type="component" value="Unassembled WGS sequence"/>
</dbReference>
<evidence type="ECO:0000259" key="7">
    <source>
        <dbReference type="SMART" id="SM00382"/>
    </source>
</evidence>
<evidence type="ECO:0000256" key="1">
    <source>
        <dbReference type="ARBA" id="ARBA00004572"/>
    </source>
</evidence>
<dbReference type="PANTHER" id="PTHR45644:SF3">
    <property type="entry name" value="FI08533P-RELATED"/>
    <property type="match status" value="1"/>
</dbReference>
<evidence type="ECO:0000313" key="8">
    <source>
        <dbReference type="EMBL" id="KZT57278.1"/>
    </source>
</evidence>
<evidence type="ECO:0000256" key="2">
    <source>
        <dbReference type="ARBA" id="ARBA00022741"/>
    </source>
</evidence>
<dbReference type="GO" id="GO:0005741">
    <property type="term" value="C:mitochondrial outer membrane"/>
    <property type="evidence" value="ECO:0007669"/>
    <property type="project" value="UniProtKB-SubCell"/>
</dbReference>
<dbReference type="GO" id="GO:0140567">
    <property type="term" value="F:membrane protein dislocase activity"/>
    <property type="evidence" value="ECO:0007669"/>
    <property type="project" value="UniProtKB-ARBA"/>
</dbReference>
<dbReference type="Gene3D" id="3.40.50.300">
    <property type="entry name" value="P-loop containing nucleotide triphosphate hydrolases"/>
    <property type="match status" value="1"/>
</dbReference>
<accession>A0A165FW70</accession>
<protein>
    <submittedName>
        <fullName evidence="8">AAA-domain-containing protein</fullName>
    </submittedName>
</protein>
<keyword evidence="3" id="KW-1000">Mitochondrion outer membrane</keyword>
<dbReference type="GO" id="GO:0016887">
    <property type="term" value="F:ATP hydrolysis activity"/>
    <property type="evidence" value="ECO:0007669"/>
    <property type="project" value="InterPro"/>
</dbReference>
<dbReference type="SMART" id="SM00382">
    <property type="entry name" value="AAA"/>
    <property type="match status" value="1"/>
</dbReference>
<dbReference type="FunCoup" id="A0A165FW70">
    <property type="interactions" value="312"/>
</dbReference>
<dbReference type="InParanoid" id="A0A165FW70"/>
<dbReference type="GO" id="GO:0005524">
    <property type="term" value="F:ATP binding"/>
    <property type="evidence" value="ECO:0007669"/>
    <property type="project" value="UniProtKB-KW"/>
</dbReference>
<dbReference type="EMBL" id="KV423966">
    <property type="protein sequence ID" value="KZT57278.1"/>
    <property type="molecule type" value="Genomic_DNA"/>
</dbReference>
<sequence length="368" mass="40363">MVSTRSVQSMAFDFAMLAASQVALFYTIKYVLQKLDPAKSEERSGAKSKSSEVLKRLGMKDLHLTEHETIIAGEVIHPDDINVRFDDIGGLDAIITSLRETVIYPLRFPSLFRSSSNLITAPKGVLLYGPPGCGKTMLAKALAKESGATFINIAASVITDKWFGESNKLVDGLFSLAKKMQPSIIFIDEIDTFLRDRSRGDHEAMGMLKAEFMTLWDGLTSSDETRVLVLGATNRREDIDAAIYRRMPKRFAVGLPDASQRQKILELMLKTTPLDPSLDLKVLVGETEGKSGSDLREMCRVAALSPVQEFMRANGGTDEQMAEAVMAVGALLGSVRIYTDLLSGLQITTVTFRGFSSTRVGSMTQPPH</sequence>
<keyword evidence="5" id="KW-0496">Mitochondrion</keyword>
<evidence type="ECO:0000256" key="4">
    <source>
        <dbReference type="ARBA" id="ARBA00022840"/>
    </source>
</evidence>
<comment type="subcellular location">
    <subcellularLocation>
        <location evidence="1">Mitochondrion outer membrane</location>
        <topology evidence="1">Single-pass membrane protein</topology>
    </subcellularLocation>
</comment>
<name>A0A165FW70_9BASI</name>
<dbReference type="PROSITE" id="PS00674">
    <property type="entry name" value="AAA"/>
    <property type="match status" value="1"/>
</dbReference>
<keyword evidence="2 6" id="KW-0547">Nucleotide-binding</keyword>
<dbReference type="InterPro" id="IPR003593">
    <property type="entry name" value="AAA+_ATPase"/>
</dbReference>
<comment type="similarity">
    <text evidence="6">Belongs to the AAA ATPase family.</text>
</comment>
<feature type="domain" description="AAA+ ATPase" evidence="7">
    <location>
        <begin position="121"/>
        <end position="257"/>
    </location>
</feature>
<dbReference type="InterPro" id="IPR027417">
    <property type="entry name" value="P-loop_NTPase"/>
</dbReference>
<dbReference type="STRING" id="1353952.A0A165FW70"/>
<evidence type="ECO:0000313" key="9">
    <source>
        <dbReference type="Proteomes" id="UP000076842"/>
    </source>
</evidence>
<dbReference type="Pfam" id="PF17862">
    <property type="entry name" value="AAA_lid_3"/>
    <property type="match status" value="1"/>
</dbReference>
<dbReference type="Gene3D" id="1.10.8.60">
    <property type="match status" value="1"/>
</dbReference>
<dbReference type="InterPro" id="IPR003959">
    <property type="entry name" value="ATPase_AAA_core"/>
</dbReference>
<dbReference type="SUPFAM" id="SSF52540">
    <property type="entry name" value="P-loop containing nucleoside triphosphate hydrolases"/>
    <property type="match status" value="1"/>
</dbReference>
<proteinExistence type="inferred from homology"/>
<organism evidence="8 9">
    <name type="scientific">Calocera cornea HHB12733</name>
    <dbReference type="NCBI Taxonomy" id="1353952"/>
    <lineage>
        <taxon>Eukaryota</taxon>
        <taxon>Fungi</taxon>
        <taxon>Dikarya</taxon>
        <taxon>Basidiomycota</taxon>
        <taxon>Agaricomycotina</taxon>
        <taxon>Dacrymycetes</taxon>
        <taxon>Dacrymycetales</taxon>
        <taxon>Dacrymycetaceae</taxon>
        <taxon>Calocera</taxon>
    </lineage>
</organism>
<dbReference type="InterPro" id="IPR041569">
    <property type="entry name" value="AAA_lid_3"/>
</dbReference>
<dbReference type="AlphaFoldDB" id="A0A165FW70"/>
<dbReference type="OrthoDB" id="10254455at2759"/>
<dbReference type="Pfam" id="PF00004">
    <property type="entry name" value="AAA"/>
    <property type="match status" value="1"/>
</dbReference>
<dbReference type="FunFam" id="3.40.50.300:FF:000538">
    <property type="entry name" value="ATPase family AAA domain-containing protein 1"/>
    <property type="match status" value="1"/>
</dbReference>
<reference evidence="8 9" key="1">
    <citation type="journal article" date="2016" name="Mol. Biol. Evol.">
        <title>Comparative Genomics of Early-Diverging Mushroom-Forming Fungi Provides Insights into the Origins of Lignocellulose Decay Capabilities.</title>
        <authorList>
            <person name="Nagy L.G."/>
            <person name="Riley R."/>
            <person name="Tritt A."/>
            <person name="Adam C."/>
            <person name="Daum C."/>
            <person name="Floudas D."/>
            <person name="Sun H."/>
            <person name="Yadav J.S."/>
            <person name="Pangilinan J."/>
            <person name="Larsson K.H."/>
            <person name="Matsuura K."/>
            <person name="Barry K."/>
            <person name="Labutti K."/>
            <person name="Kuo R."/>
            <person name="Ohm R.A."/>
            <person name="Bhattacharya S.S."/>
            <person name="Shirouzu T."/>
            <person name="Yoshinaga Y."/>
            <person name="Martin F.M."/>
            <person name="Grigoriev I.V."/>
            <person name="Hibbett D.S."/>
        </authorList>
    </citation>
    <scope>NUCLEOTIDE SEQUENCE [LARGE SCALE GENOMIC DNA]</scope>
    <source>
        <strain evidence="8 9">HHB12733</strain>
    </source>
</reference>
<gene>
    <name evidence="8" type="ORF">CALCODRAFT_496412</name>
</gene>
<dbReference type="PANTHER" id="PTHR45644">
    <property type="entry name" value="AAA ATPASE, PUTATIVE (AFU_ORTHOLOGUE AFUA_2G12920)-RELATED-RELATED"/>
    <property type="match status" value="1"/>
</dbReference>
<keyword evidence="9" id="KW-1185">Reference proteome</keyword>
<dbReference type="InterPro" id="IPR003960">
    <property type="entry name" value="ATPase_AAA_CS"/>
</dbReference>
<dbReference type="InterPro" id="IPR051701">
    <property type="entry name" value="Mito_OM_Translocase_MSP1"/>
</dbReference>
<evidence type="ECO:0000256" key="5">
    <source>
        <dbReference type="ARBA" id="ARBA00023128"/>
    </source>
</evidence>
<dbReference type="GO" id="GO:0140570">
    <property type="term" value="P:extraction of mislocalized protein from mitochondrial outer membrane"/>
    <property type="evidence" value="ECO:0007669"/>
    <property type="project" value="TreeGrafter"/>
</dbReference>